<sequence length="288" mass="33944">MNFCDEKFVETFPAFKLFTEKGQRIFKTMDSRFDLAEYDDVRRHEVFFDHLPVDLFEDEFLPFLCRVGRIYQIRFIMNFSGLTKGKAYVIYETVEQAYRAVEELDDELIRADQPPVRVKFSVNNRRLMVHNVPAYKNYDDLKRDLNSYGISGINFIKILDLKTSMPCYREVMLTFDSHESASKARRIFVTGSVLIDGSSLKAIWAKPYDYKCLFVLFNKDVEADFVQKLLENDYFRIKNVRVKNNMAFVKYQTFSMANNVKKASSQSNYPIDIGDDLKILKIDWPDRK</sequence>
<dbReference type="Proteomes" id="UP000070412">
    <property type="component" value="Unassembled WGS sequence"/>
</dbReference>
<feature type="domain" description="RRM" evidence="3">
    <location>
        <begin position="44"/>
        <end position="123"/>
    </location>
</feature>
<dbReference type="InterPro" id="IPR012677">
    <property type="entry name" value="Nucleotide-bd_a/b_plait_sf"/>
</dbReference>
<evidence type="ECO:0000313" key="6">
    <source>
        <dbReference type="Proteomes" id="UP000070412"/>
    </source>
</evidence>
<dbReference type="OrthoDB" id="3800936at2759"/>
<evidence type="ECO:0000313" key="5">
    <source>
        <dbReference type="EnsemblMetazoa" id="KAF7488652.1"/>
    </source>
</evidence>
<name>A0A834V8X2_SARSC</name>
<dbReference type="PANTHER" id="PTHR21245">
    <property type="entry name" value="HETEROGENEOUS NUCLEAR RIBONUCLEOPROTEIN"/>
    <property type="match status" value="1"/>
</dbReference>
<dbReference type="EMBL" id="WVUK01000065">
    <property type="protein sequence ID" value="KAF7488652.1"/>
    <property type="molecule type" value="Genomic_DNA"/>
</dbReference>
<protein>
    <submittedName>
        <fullName evidence="4">Putative RNA-binding protein 46</fullName>
    </submittedName>
</protein>
<accession>A0A834V8X2</accession>
<dbReference type="SMART" id="SM00360">
    <property type="entry name" value="RRM"/>
    <property type="match status" value="3"/>
</dbReference>
<dbReference type="GO" id="GO:0003723">
    <property type="term" value="F:RNA binding"/>
    <property type="evidence" value="ECO:0007669"/>
    <property type="project" value="UniProtKB-UniRule"/>
</dbReference>
<organism evidence="4">
    <name type="scientific">Sarcoptes scabiei</name>
    <name type="common">Itch mite</name>
    <name type="synonym">Acarus scabiei</name>
    <dbReference type="NCBI Taxonomy" id="52283"/>
    <lineage>
        <taxon>Eukaryota</taxon>
        <taxon>Metazoa</taxon>
        <taxon>Ecdysozoa</taxon>
        <taxon>Arthropoda</taxon>
        <taxon>Chelicerata</taxon>
        <taxon>Arachnida</taxon>
        <taxon>Acari</taxon>
        <taxon>Acariformes</taxon>
        <taxon>Sarcoptiformes</taxon>
        <taxon>Astigmata</taxon>
        <taxon>Psoroptidia</taxon>
        <taxon>Sarcoptoidea</taxon>
        <taxon>Sarcoptidae</taxon>
        <taxon>Sarcoptinae</taxon>
        <taxon>Sarcoptes</taxon>
    </lineage>
</organism>
<keyword evidence="1 2" id="KW-0694">RNA-binding</keyword>
<evidence type="ECO:0000256" key="2">
    <source>
        <dbReference type="PROSITE-ProRule" id="PRU00176"/>
    </source>
</evidence>
<dbReference type="SUPFAM" id="SSF54928">
    <property type="entry name" value="RNA-binding domain, RBD"/>
    <property type="match status" value="1"/>
</dbReference>
<dbReference type="InterPro" id="IPR000504">
    <property type="entry name" value="RRM_dom"/>
</dbReference>
<evidence type="ECO:0000259" key="3">
    <source>
        <dbReference type="PROSITE" id="PS50102"/>
    </source>
</evidence>
<dbReference type="Pfam" id="PF00076">
    <property type="entry name" value="RRM_1"/>
    <property type="match status" value="1"/>
</dbReference>
<dbReference type="Gene3D" id="3.30.70.330">
    <property type="match status" value="1"/>
</dbReference>
<reference evidence="4" key="2">
    <citation type="submission" date="2020-01" db="EMBL/GenBank/DDBJ databases">
        <authorList>
            <person name="Korhonen P.K.K."/>
            <person name="Guangxu M.G."/>
            <person name="Wang T.W."/>
            <person name="Stroehlein A.J.S."/>
            <person name="Young N.D."/>
            <person name="Ang C.-S.A."/>
            <person name="Fernando D.W.F."/>
            <person name="Lu H.L."/>
            <person name="Taylor S.T."/>
            <person name="Ehtesham M.E.M."/>
            <person name="Najaraj S.H.N."/>
            <person name="Harsha G.H.G."/>
            <person name="Madugundu A.M."/>
            <person name="Renuse S.R."/>
            <person name="Holt D.H."/>
            <person name="Pandey A.P."/>
            <person name="Papenfuss A.P."/>
            <person name="Gasser R.B.G."/>
            <person name="Fischer K.F."/>
        </authorList>
    </citation>
    <scope>NUCLEOTIDE SEQUENCE</scope>
    <source>
        <strain evidence="4">SSS_KF_BRIS2020</strain>
    </source>
</reference>
<proteinExistence type="predicted"/>
<keyword evidence="6" id="KW-1185">Reference proteome</keyword>
<dbReference type="AlphaFoldDB" id="A0A834V8X2"/>
<evidence type="ECO:0000313" key="4">
    <source>
        <dbReference type="EMBL" id="KAF7488652.1"/>
    </source>
</evidence>
<dbReference type="InterPro" id="IPR035979">
    <property type="entry name" value="RBD_domain_sf"/>
</dbReference>
<dbReference type="PROSITE" id="PS50102">
    <property type="entry name" value="RRM"/>
    <property type="match status" value="1"/>
</dbReference>
<evidence type="ECO:0000256" key="1">
    <source>
        <dbReference type="ARBA" id="ARBA00022884"/>
    </source>
</evidence>
<dbReference type="EnsemblMetazoa" id="SSS_1437s_mrna">
    <property type="protein sequence ID" value="KAF7488652.1"/>
    <property type="gene ID" value="SSS_1437"/>
</dbReference>
<gene>
    <name evidence="4" type="ORF">SSS_1437</name>
</gene>
<reference evidence="5" key="3">
    <citation type="submission" date="2022-06" db="UniProtKB">
        <authorList>
            <consortium name="EnsemblMetazoa"/>
        </authorList>
    </citation>
    <scope>IDENTIFICATION</scope>
</reference>
<reference evidence="6" key="1">
    <citation type="journal article" date="2020" name="PLoS Negl. Trop. Dis.">
        <title>High-quality nuclear genome for Sarcoptes scabiei-A critical resource for a neglected parasite.</title>
        <authorList>
            <person name="Korhonen P.K."/>
            <person name="Gasser R.B."/>
            <person name="Ma G."/>
            <person name="Wang T."/>
            <person name="Stroehlein A.J."/>
            <person name="Young N.D."/>
            <person name="Ang C.S."/>
            <person name="Fernando D.D."/>
            <person name="Lu H.C."/>
            <person name="Taylor S."/>
            <person name="Reynolds S.L."/>
            <person name="Mofiz E."/>
            <person name="Najaraj S.H."/>
            <person name="Gowda H."/>
            <person name="Madugundu A."/>
            <person name="Renuse S."/>
            <person name="Holt D."/>
            <person name="Pandey A."/>
            <person name="Papenfuss A.T."/>
            <person name="Fischer K."/>
        </authorList>
    </citation>
    <scope>NUCLEOTIDE SEQUENCE [LARGE SCALE GENOMIC DNA]</scope>
</reference>